<dbReference type="InterPro" id="IPR006068">
    <property type="entry name" value="ATPase_P-typ_cation-transptr_C"/>
</dbReference>
<dbReference type="PROSITE" id="PS00154">
    <property type="entry name" value="ATPASE_E1_E2"/>
    <property type="match status" value="1"/>
</dbReference>
<dbReference type="SUPFAM" id="SSF81665">
    <property type="entry name" value="Calcium ATPase, transmembrane domain M"/>
    <property type="match status" value="1"/>
</dbReference>
<dbReference type="GO" id="GO:0008554">
    <property type="term" value="F:P-type sodium transporter activity"/>
    <property type="evidence" value="ECO:0007669"/>
    <property type="project" value="UniProtKB-EC"/>
</dbReference>
<dbReference type="InterPro" id="IPR059000">
    <property type="entry name" value="ATPase_P-type_domA"/>
</dbReference>
<evidence type="ECO:0000256" key="23">
    <source>
        <dbReference type="SAM" id="Phobius"/>
    </source>
</evidence>
<comment type="catalytic activity">
    <reaction evidence="20">
        <text>K(+)(in) + ATP + H2O = K(+)(out) + ADP + phosphate + H(+)</text>
        <dbReference type="Rhea" id="RHEA:75815"/>
        <dbReference type="ChEBI" id="CHEBI:15377"/>
        <dbReference type="ChEBI" id="CHEBI:15378"/>
        <dbReference type="ChEBI" id="CHEBI:29103"/>
        <dbReference type="ChEBI" id="CHEBI:30616"/>
        <dbReference type="ChEBI" id="CHEBI:43474"/>
        <dbReference type="ChEBI" id="CHEBI:456216"/>
    </reaction>
</comment>
<feature type="region of interest" description="Disordered" evidence="22">
    <location>
        <begin position="245"/>
        <end position="265"/>
    </location>
</feature>
<keyword evidence="14" id="KW-0915">Sodium</keyword>
<evidence type="ECO:0000256" key="19">
    <source>
        <dbReference type="ARBA" id="ARBA00035029"/>
    </source>
</evidence>
<feature type="transmembrane region" description="Helical" evidence="23">
    <location>
        <begin position="97"/>
        <end position="116"/>
    </location>
</feature>
<feature type="compositionally biased region" description="Polar residues" evidence="22">
    <location>
        <begin position="407"/>
        <end position="419"/>
    </location>
</feature>
<evidence type="ECO:0000313" key="26">
    <source>
        <dbReference type="Proteomes" id="UP000240883"/>
    </source>
</evidence>
<keyword evidence="13 23" id="KW-1133">Transmembrane helix</keyword>
<dbReference type="InterPro" id="IPR036412">
    <property type="entry name" value="HAD-like_sf"/>
</dbReference>
<evidence type="ECO:0000256" key="2">
    <source>
        <dbReference type="ARBA" id="ARBA00004651"/>
    </source>
</evidence>
<keyword evidence="4" id="KW-1003">Cell membrane</keyword>
<keyword evidence="3" id="KW-0813">Transport</keyword>
<comment type="cofactor">
    <cofactor evidence="1">
        <name>Mg(2+)</name>
        <dbReference type="ChEBI" id="CHEBI:18420"/>
    </cofactor>
</comment>
<feature type="transmembrane region" description="Helical" evidence="23">
    <location>
        <begin position="1027"/>
        <end position="1045"/>
    </location>
</feature>
<name>A0A2T2N623_CORCC</name>
<organism evidence="25 26">
    <name type="scientific">Corynespora cassiicola Philippines</name>
    <dbReference type="NCBI Taxonomy" id="1448308"/>
    <lineage>
        <taxon>Eukaryota</taxon>
        <taxon>Fungi</taxon>
        <taxon>Dikarya</taxon>
        <taxon>Ascomycota</taxon>
        <taxon>Pezizomycotina</taxon>
        <taxon>Dothideomycetes</taxon>
        <taxon>Pleosporomycetidae</taxon>
        <taxon>Pleosporales</taxon>
        <taxon>Corynesporascaceae</taxon>
        <taxon>Corynespora</taxon>
    </lineage>
</organism>
<evidence type="ECO:0000256" key="17">
    <source>
        <dbReference type="ARBA" id="ARBA00023201"/>
    </source>
</evidence>
<dbReference type="InterPro" id="IPR023299">
    <property type="entry name" value="ATPase_P-typ_cyto_dom_N"/>
</dbReference>
<evidence type="ECO:0000256" key="6">
    <source>
        <dbReference type="ARBA" id="ARBA00022692"/>
    </source>
</evidence>
<keyword evidence="5" id="KW-0633">Potassium transport</keyword>
<dbReference type="InterPro" id="IPR044492">
    <property type="entry name" value="P_typ_ATPase_HD_dom"/>
</dbReference>
<evidence type="ECO:0000256" key="22">
    <source>
        <dbReference type="SAM" id="MobiDB-lite"/>
    </source>
</evidence>
<keyword evidence="8" id="KW-0547">Nucleotide-binding</keyword>
<dbReference type="Proteomes" id="UP000240883">
    <property type="component" value="Unassembled WGS sequence"/>
</dbReference>
<dbReference type="Gene3D" id="2.70.150.10">
    <property type="entry name" value="Calcium-transporting ATPase, cytoplasmic transduction domain A"/>
    <property type="match status" value="1"/>
</dbReference>
<feature type="domain" description="Cation-transporting P-type ATPase N-terminal" evidence="24">
    <location>
        <begin position="18"/>
        <end position="93"/>
    </location>
</feature>
<dbReference type="EMBL" id="KZ678146">
    <property type="protein sequence ID" value="PSN60881.1"/>
    <property type="molecule type" value="Genomic_DNA"/>
</dbReference>
<feature type="region of interest" description="Disordered" evidence="22">
    <location>
        <begin position="407"/>
        <end position="427"/>
    </location>
</feature>
<evidence type="ECO:0000256" key="14">
    <source>
        <dbReference type="ARBA" id="ARBA00023053"/>
    </source>
</evidence>
<reference evidence="25 26" key="1">
    <citation type="journal article" date="2018" name="Front. Microbiol.">
        <title>Genome-Wide Analysis of Corynespora cassiicola Leaf Fall Disease Putative Effectors.</title>
        <authorList>
            <person name="Lopez D."/>
            <person name="Ribeiro S."/>
            <person name="Label P."/>
            <person name="Fumanal B."/>
            <person name="Venisse J.S."/>
            <person name="Kohler A."/>
            <person name="de Oliveira R.R."/>
            <person name="Labutti K."/>
            <person name="Lipzen A."/>
            <person name="Lail K."/>
            <person name="Bauer D."/>
            <person name="Ohm R.A."/>
            <person name="Barry K.W."/>
            <person name="Spatafora J."/>
            <person name="Grigoriev I.V."/>
            <person name="Martin F.M."/>
            <person name="Pujade-Renaud V."/>
        </authorList>
    </citation>
    <scope>NUCLEOTIDE SEQUENCE [LARGE SCALE GENOMIC DNA]</scope>
    <source>
        <strain evidence="25 26">Philippines</strain>
    </source>
</reference>
<keyword evidence="15" id="KW-0406">Ion transport</keyword>
<dbReference type="SFLD" id="SFLDS00003">
    <property type="entry name" value="Haloacid_Dehalogenase"/>
    <property type="match status" value="1"/>
</dbReference>
<evidence type="ECO:0000256" key="12">
    <source>
        <dbReference type="ARBA" id="ARBA00022967"/>
    </source>
</evidence>
<keyword evidence="17" id="KW-0739">Sodium transport</keyword>
<evidence type="ECO:0000256" key="8">
    <source>
        <dbReference type="ARBA" id="ARBA00022741"/>
    </source>
</evidence>
<feature type="transmembrane region" description="Helical" evidence="23">
    <location>
        <begin position="854"/>
        <end position="875"/>
    </location>
</feature>
<keyword evidence="16 23" id="KW-0472">Membrane</keyword>
<dbReference type="GO" id="GO:0006813">
    <property type="term" value="P:potassium ion transport"/>
    <property type="evidence" value="ECO:0007669"/>
    <property type="project" value="UniProtKB-KW"/>
</dbReference>
<dbReference type="GO" id="GO:0005886">
    <property type="term" value="C:plasma membrane"/>
    <property type="evidence" value="ECO:0007669"/>
    <property type="project" value="UniProtKB-SubCell"/>
</dbReference>
<protein>
    <recommendedName>
        <fullName evidence="19">P-type Na(+) transporter</fullName>
        <ecNumber evidence="19">7.2.2.3</ecNumber>
    </recommendedName>
</protein>
<evidence type="ECO:0000256" key="13">
    <source>
        <dbReference type="ARBA" id="ARBA00022989"/>
    </source>
</evidence>
<dbReference type="FunFam" id="1.20.1110.10:FF:000015">
    <property type="entry name" value="Sodium ion P-type ATPase"/>
    <property type="match status" value="1"/>
</dbReference>
<feature type="transmembrane region" description="Helical" evidence="23">
    <location>
        <begin position="996"/>
        <end position="1015"/>
    </location>
</feature>
<dbReference type="SFLD" id="SFLDG00002">
    <property type="entry name" value="C1.7:_P-type_atpase_like"/>
    <property type="match status" value="1"/>
</dbReference>
<evidence type="ECO:0000256" key="4">
    <source>
        <dbReference type="ARBA" id="ARBA00022475"/>
    </source>
</evidence>
<dbReference type="Gene3D" id="1.20.1110.10">
    <property type="entry name" value="Calcium-transporting ATPase, transmembrane domain"/>
    <property type="match status" value="2"/>
</dbReference>
<dbReference type="GO" id="GO:0046872">
    <property type="term" value="F:metal ion binding"/>
    <property type="evidence" value="ECO:0007669"/>
    <property type="project" value="UniProtKB-KW"/>
</dbReference>
<dbReference type="PANTHER" id="PTHR42861">
    <property type="entry name" value="CALCIUM-TRANSPORTING ATPASE"/>
    <property type="match status" value="1"/>
</dbReference>
<dbReference type="InterPro" id="IPR023214">
    <property type="entry name" value="HAD_sf"/>
</dbReference>
<dbReference type="InterPro" id="IPR004014">
    <property type="entry name" value="ATPase_P-typ_cation-transptr_N"/>
</dbReference>
<comment type="catalytic activity">
    <reaction evidence="21">
        <text>Na(+)(in) + ATP + H2O = Na(+)(out) + ADP + phosphate + H(+)</text>
        <dbReference type="Rhea" id="RHEA:14633"/>
        <dbReference type="ChEBI" id="CHEBI:15377"/>
        <dbReference type="ChEBI" id="CHEBI:15378"/>
        <dbReference type="ChEBI" id="CHEBI:29101"/>
        <dbReference type="ChEBI" id="CHEBI:30616"/>
        <dbReference type="ChEBI" id="CHEBI:43474"/>
        <dbReference type="ChEBI" id="CHEBI:456216"/>
        <dbReference type="EC" id="7.2.2.3"/>
    </reaction>
    <physiologicalReaction direction="left-to-right" evidence="21">
        <dbReference type="Rhea" id="RHEA:14634"/>
    </physiologicalReaction>
</comment>
<evidence type="ECO:0000256" key="10">
    <source>
        <dbReference type="ARBA" id="ARBA00022842"/>
    </source>
</evidence>
<feature type="transmembrane region" description="Helical" evidence="23">
    <location>
        <begin position="297"/>
        <end position="318"/>
    </location>
</feature>
<evidence type="ECO:0000256" key="9">
    <source>
        <dbReference type="ARBA" id="ARBA00022840"/>
    </source>
</evidence>
<evidence type="ECO:0000256" key="21">
    <source>
        <dbReference type="ARBA" id="ARBA00049499"/>
    </source>
</evidence>
<dbReference type="NCBIfam" id="TIGR01523">
    <property type="entry name" value="ATPase-IID_K-Na"/>
    <property type="match status" value="1"/>
</dbReference>
<evidence type="ECO:0000256" key="16">
    <source>
        <dbReference type="ARBA" id="ARBA00023136"/>
    </source>
</evidence>
<dbReference type="Pfam" id="PF13246">
    <property type="entry name" value="Cation_ATPase"/>
    <property type="match status" value="1"/>
</dbReference>
<dbReference type="SMART" id="SM00831">
    <property type="entry name" value="Cation_ATPase_N"/>
    <property type="match status" value="1"/>
</dbReference>
<evidence type="ECO:0000256" key="1">
    <source>
        <dbReference type="ARBA" id="ARBA00001946"/>
    </source>
</evidence>
<evidence type="ECO:0000259" key="24">
    <source>
        <dbReference type="SMART" id="SM00831"/>
    </source>
</evidence>
<accession>A0A2T2N623</accession>
<keyword evidence="7" id="KW-0479">Metal-binding</keyword>
<feature type="transmembrane region" description="Helical" evidence="23">
    <location>
        <begin position="946"/>
        <end position="967"/>
    </location>
</feature>
<dbReference type="GO" id="GO:0005524">
    <property type="term" value="F:ATP binding"/>
    <property type="evidence" value="ECO:0007669"/>
    <property type="project" value="UniProtKB-KW"/>
</dbReference>
<keyword evidence="9" id="KW-0067">ATP-binding</keyword>
<evidence type="ECO:0000256" key="20">
    <source>
        <dbReference type="ARBA" id="ARBA00048599"/>
    </source>
</evidence>
<feature type="transmembrane region" description="Helical" evidence="23">
    <location>
        <begin position="905"/>
        <end position="926"/>
    </location>
</feature>
<dbReference type="SUPFAM" id="SSF81653">
    <property type="entry name" value="Calcium ATPase, transduction domain A"/>
    <property type="match status" value="1"/>
</dbReference>
<dbReference type="NCBIfam" id="TIGR01494">
    <property type="entry name" value="ATPase_P-type"/>
    <property type="match status" value="3"/>
</dbReference>
<dbReference type="EC" id="7.2.2.3" evidence="19"/>
<dbReference type="FunFam" id="3.40.50.1000:FF:000047">
    <property type="entry name" value="Sodium P-type ATPase"/>
    <property type="match status" value="1"/>
</dbReference>
<gene>
    <name evidence="25" type="ORF">BS50DRAFT_505179</name>
</gene>
<keyword evidence="11" id="KW-0630">Potassium</keyword>
<sequence length="1112" mass="121709">MGTSGITQTGVFQQYEKHPFQLPIEQLVNHFGGLNLEQGLTPVQANEHRLRYGENKLEGEGGVRWYSVLFKQISNAMILVLLLALALSYGVSDYIEGGVITAVVIGNVCVGFYQEFQAEKKMDALRALSSPTATVLRNGNLESIPAVEVVPGDVVILKTGDTIPCDIRIFESMNLECDEKILTGEAIPVAKVPDADFLNKTELECGVGDRINMAYSSSTVTKGRGSGVCVFTGMFTEIGKIAESMQGAEKKPNRSMSRSKGGNLQPVKGGILRMWDAIGKFLGLTHGTPLQIKLSKLAYALFGCAILLAIIVFAVHKFDVTSEVAIYAISTGIAIIPESLIAVLTITFVTGMTAMRRRQVLTRKLSALEALGGITNICSDKTGTLTQGLMTVRKAWVPGVGIYTVSNSEDPSNPNQGQITIGPAKSRKEIEEEKVAREKHFDTQRSGAALTFDLPSKHIEKDDVTVGAHEEKTAIGTHEYDGMNPNLESLLQAAALCNLATVRLNEQEGRWQTTGDPTEVALQVFAYRFDKGKKILEKDEGWMQLYEYPFDSTVKRMSVVFRSPEGNQDMVFSKGAVERMLDLCDHVGFGANRQPTTNAMKDGIYEQMNLLADQGLRVLALAVKSWDGTFAVEDDVPRDSVESHLTLVGLCGLYDPPRLETKDAVRECTNAGIKVHMLTGDHPGTATAIGKEVGIIPRDFGTLPRGVADSLVKTAAEFDAMTDEEIDRMPELPLVIARCAPNTKTRMIAALHRRNAYAAMTGDGVNDGPSLQASDVGIAMGMAGSDVAKGASDIVLTDDNFASIVNAIEEGRRMFDNIQKFVLHLLTSNVGEVVLLVLGLAFSDQDGYAVFPLSPLQILWINMVTSGPPAFGLGLEKAVYNIMQRPPHDTKKGVFSWQIIADMTVYGLLMGILTLITFVIIVFGVGTGNLGRECNRTYSSECDLVFRARAAVFAELTWLILISAWEIKSIRRSMFRLDPHSTSQFPLFKDLYANKFLFYAVVIGALIVFPCVYIPGFNDKVFKQKPITWEWALSVGAVIIFVAGMETWKFCKRSFGWFAADEADPNPTGRKAGILDLRQGFFSFARTLSRTTSFGKATTRESRVSRDSERHA</sequence>
<evidence type="ECO:0000256" key="3">
    <source>
        <dbReference type="ARBA" id="ARBA00022448"/>
    </source>
</evidence>
<dbReference type="InterPro" id="IPR006414">
    <property type="entry name" value="P-type_ATPase_IID"/>
</dbReference>
<dbReference type="Pfam" id="PF00122">
    <property type="entry name" value="E1-E2_ATPase"/>
    <property type="match status" value="1"/>
</dbReference>
<evidence type="ECO:0000256" key="18">
    <source>
        <dbReference type="ARBA" id="ARBA00035017"/>
    </source>
</evidence>
<dbReference type="Pfam" id="PF00690">
    <property type="entry name" value="Cation_ATPase_N"/>
    <property type="match status" value="1"/>
</dbReference>
<keyword evidence="10" id="KW-0460">Magnesium</keyword>
<keyword evidence="6 23" id="KW-0812">Transmembrane</keyword>
<proteinExistence type="inferred from homology"/>
<feature type="transmembrane region" description="Helical" evidence="23">
    <location>
        <begin position="324"/>
        <end position="349"/>
    </location>
</feature>
<dbReference type="SUPFAM" id="SSF56784">
    <property type="entry name" value="HAD-like"/>
    <property type="match status" value="1"/>
</dbReference>
<dbReference type="InterPro" id="IPR023298">
    <property type="entry name" value="ATPase_P-typ_TM_dom_sf"/>
</dbReference>
<dbReference type="GO" id="GO:0016887">
    <property type="term" value="F:ATP hydrolysis activity"/>
    <property type="evidence" value="ECO:0007669"/>
    <property type="project" value="InterPro"/>
</dbReference>
<feature type="transmembrane region" description="Helical" evidence="23">
    <location>
        <begin position="821"/>
        <end position="842"/>
    </location>
</feature>
<dbReference type="PRINTS" id="PR00119">
    <property type="entry name" value="CATATPASE"/>
</dbReference>
<evidence type="ECO:0000256" key="5">
    <source>
        <dbReference type="ARBA" id="ARBA00022538"/>
    </source>
</evidence>
<dbReference type="SUPFAM" id="SSF81660">
    <property type="entry name" value="Metal cation-transporting ATPase, ATP-binding domain N"/>
    <property type="match status" value="1"/>
</dbReference>
<keyword evidence="12" id="KW-1278">Translocase</keyword>
<keyword evidence="26" id="KW-1185">Reference proteome</keyword>
<dbReference type="InterPro" id="IPR008250">
    <property type="entry name" value="ATPase_P-typ_transduc_dom_A_sf"/>
</dbReference>
<dbReference type="STRING" id="1448308.A0A2T2N623"/>
<comment type="subcellular location">
    <subcellularLocation>
        <location evidence="2">Cell membrane</location>
        <topology evidence="2">Multi-pass membrane protein</topology>
    </subcellularLocation>
</comment>
<dbReference type="InterPro" id="IPR018303">
    <property type="entry name" value="ATPase_P-typ_P_site"/>
</dbReference>
<feature type="transmembrane region" description="Helical" evidence="23">
    <location>
        <begin position="73"/>
        <end position="91"/>
    </location>
</feature>
<evidence type="ECO:0000313" key="25">
    <source>
        <dbReference type="EMBL" id="PSN60881.1"/>
    </source>
</evidence>
<dbReference type="FunFam" id="3.40.50.1000:FF:000001">
    <property type="entry name" value="Phospholipid-transporting ATPase IC"/>
    <property type="match status" value="1"/>
</dbReference>
<dbReference type="Gene3D" id="3.40.1110.10">
    <property type="entry name" value="Calcium-transporting ATPase, cytoplasmic domain N"/>
    <property type="match status" value="1"/>
</dbReference>
<dbReference type="OrthoDB" id="3352408at2759"/>
<dbReference type="AlphaFoldDB" id="A0A2T2N623"/>
<evidence type="ECO:0000256" key="11">
    <source>
        <dbReference type="ARBA" id="ARBA00022958"/>
    </source>
</evidence>
<dbReference type="Gene3D" id="3.40.50.1000">
    <property type="entry name" value="HAD superfamily/HAD-like"/>
    <property type="match status" value="1"/>
</dbReference>
<evidence type="ECO:0000256" key="7">
    <source>
        <dbReference type="ARBA" id="ARBA00022723"/>
    </source>
</evidence>
<dbReference type="InterPro" id="IPR001757">
    <property type="entry name" value="P_typ_ATPase"/>
</dbReference>
<comment type="similarity">
    <text evidence="18">Belongs to the cation transport ATPase (P-type) (TC 3.A.3) family. Type IID subfamily.</text>
</comment>
<dbReference type="SFLD" id="SFLDF00027">
    <property type="entry name" value="p-type_atpase"/>
    <property type="match status" value="1"/>
</dbReference>
<dbReference type="Pfam" id="PF00689">
    <property type="entry name" value="Cation_ATPase_C"/>
    <property type="match status" value="1"/>
</dbReference>
<evidence type="ECO:0000256" key="15">
    <source>
        <dbReference type="ARBA" id="ARBA00023065"/>
    </source>
</evidence>